<evidence type="ECO:0000313" key="11">
    <source>
        <dbReference type="Proteomes" id="UP001597145"/>
    </source>
</evidence>
<dbReference type="InterPro" id="IPR004869">
    <property type="entry name" value="MMPL_dom"/>
</dbReference>
<feature type="transmembrane region" description="Helical" evidence="8">
    <location>
        <begin position="310"/>
        <end position="335"/>
    </location>
</feature>
<keyword evidence="4 8" id="KW-0812">Transmembrane</keyword>
<evidence type="ECO:0000313" key="10">
    <source>
        <dbReference type="EMBL" id="MFD1531855.1"/>
    </source>
</evidence>
<keyword evidence="6 8" id="KW-0472">Membrane</keyword>
<sequence>MFSLLTRLLGRPRLVLVVTLVAAAGLIVLGGGGARLLNGGTTDPGSESARAAAVLDQTFPESRPNVVLVVRPQGGAGIDDPAVAAAGRAIAEHLASEPGVVGVESYWDAEAPELRGDADLDQPAGLVLARVPGEETAADAVYLRAVPAAIAAGGDAVTVEGTGPIAVRLEMQTTISQDLVGAEMVVLPVVLLVLVLAFGSAVAALLPLAVGMIAIVGTSTVLALLSQITQVSIFSQNLTTALGLGLAIDYAIIVVRRFREELHAGATPRAAASTTITTAGRTVAFSAITVAVALAVMLFFPLYFLQSFAYAGIAVVVFAAVSVLIVVPAALVLLGRRVDALDLRKLVRRRRGTAALAEKPVQESRWYRFAWAVMRRPRLVTAASVAVLVLFAVPFLGVQFGAPDERQLRPGAPARVATEALQAEFGDVPDWVVDVVAEGYRHDPAAAEAAGGVNVLGEAVGDAASSDDPAIAAMAAYAKRLSEVDGVYGVLTPVGPFQYGWQVAGPIEGDDERVSGDVTYLQVMPETGIDQASARAQQIVRDVRAVEAPFAVTVGGGAAEQVDSQAAIGDRLPLAVGIILVVTLLLVFLLTGSVVLPVQTVVLNALSLTVMFGAAVWIFQDGALSGLLGFTPLGFLELSLPVLMFCLAFGLSMDYGVFVLSRVKEERDSGREHREAIAVGMARTGGLITAAAVILSIVLFAMGAARVTNIQLLGIGVGLAVLVDATLVRCLLVPAVLAWTGPATWWAPGPLRRFHQRFGLHEEGPPPGDRPGEDPATAPREPVAAR</sequence>
<dbReference type="Gene3D" id="1.20.1640.10">
    <property type="entry name" value="Multidrug efflux transporter AcrB transmembrane domain"/>
    <property type="match status" value="2"/>
</dbReference>
<evidence type="ECO:0000256" key="3">
    <source>
        <dbReference type="ARBA" id="ARBA00022475"/>
    </source>
</evidence>
<comment type="similarity">
    <text evidence="2">Belongs to the resistance-nodulation-cell division (RND) (TC 2.A.6) family. MmpL subfamily.</text>
</comment>
<evidence type="ECO:0000256" key="8">
    <source>
        <dbReference type="SAM" id="Phobius"/>
    </source>
</evidence>
<feature type="transmembrane region" description="Helical" evidence="8">
    <location>
        <begin position="179"/>
        <end position="198"/>
    </location>
</feature>
<dbReference type="EMBL" id="JBHUCP010000016">
    <property type="protein sequence ID" value="MFD1531855.1"/>
    <property type="molecule type" value="Genomic_DNA"/>
</dbReference>
<name>A0ABW4FMV8_9PSEU</name>
<feature type="transmembrane region" description="Helical" evidence="8">
    <location>
        <begin position="205"/>
        <end position="228"/>
    </location>
</feature>
<dbReference type="SUPFAM" id="SSF82866">
    <property type="entry name" value="Multidrug efflux transporter AcrB transmembrane domain"/>
    <property type="match status" value="2"/>
</dbReference>
<dbReference type="RefSeq" id="WP_343974280.1">
    <property type="nucleotide sequence ID" value="NZ_BAAAJG010000007.1"/>
</dbReference>
<protein>
    <submittedName>
        <fullName evidence="10">MMPL family transporter</fullName>
    </submittedName>
</protein>
<gene>
    <name evidence="10" type="ORF">ACFSCY_20690</name>
</gene>
<evidence type="ECO:0000259" key="9">
    <source>
        <dbReference type="PROSITE" id="PS50156"/>
    </source>
</evidence>
<feature type="region of interest" description="Disordered" evidence="7">
    <location>
        <begin position="758"/>
        <end position="786"/>
    </location>
</feature>
<reference evidence="11" key="1">
    <citation type="journal article" date="2019" name="Int. J. Syst. Evol. Microbiol.">
        <title>The Global Catalogue of Microorganisms (GCM) 10K type strain sequencing project: providing services to taxonomists for standard genome sequencing and annotation.</title>
        <authorList>
            <consortium name="The Broad Institute Genomics Platform"/>
            <consortium name="The Broad Institute Genome Sequencing Center for Infectious Disease"/>
            <person name="Wu L."/>
            <person name="Ma J."/>
        </authorList>
    </citation>
    <scope>NUCLEOTIDE SEQUENCE [LARGE SCALE GENOMIC DNA]</scope>
    <source>
        <strain evidence="11">JCM 12165</strain>
    </source>
</reference>
<evidence type="ECO:0000256" key="1">
    <source>
        <dbReference type="ARBA" id="ARBA00004651"/>
    </source>
</evidence>
<dbReference type="PANTHER" id="PTHR33406">
    <property type="entry name" value="MEMBRANE PROTEIN MJ1562-RELATED"/>
    <property type="match status" value="1"/>
</dbReference>
<feature type="transmembrane region" description="Helical" evidence="8">
    <location>
        <begin position="574"/>
        <end position="596"/>
    </location>
</feature>
<feature type="transmembrane region" description="Helical" evidence="8">
    <location>
        <begin position="283"/>
        <end position="304"/>
    </location>
</feature>
<feature type="domain" description="SSD" evidence="9">
    <location>
        <begin position="201"/>
        <end position="333"/>
    </location>
</feature>
<accession>A0ABW4FMV8</accession>
<evidence type="ECO:0000256" key="6">
    <source>
        <dbReference type="ARBA" id="ARBA00023136"/>
    </source>
</evidence>
<dbReference type="Proteomes" id="UP001597145">
    <property type="component" value="Unassembled WGS sequence"/>
</dbReference>
<dbReference type="PROSITE" id="PS50156">
    <property type="entry name" value="SSD"/>
    <property type="match status" value="1"/>
</dbReference>
<dbReference type="InterPro" id="IPR050545">
    <property type="entry name" value="Mycobact_MmpL"/>
</dbReference>
<evidence type="ECO:0000256" key="5">
    <source>
        <dbReference type="ARBA" id="ARBA00022989"/>
    </source>
</evidence>
<feature type="transmembrane region" description="Helical" evidence="8">
    <location>
        <begin position="601"/>
        <end position="620"/>
    </location>
</feature>
<evidence type="ECO:0000256" key="4">
    <source>
        <dbReference type="ARBA" id="ARBA00022692"/>
    </source>
</evidence>
<keyword evidence="11" id="KW-1185">Reference proteome</keyword>
<feature type="transmembrane region" description="Helical" evidence="8">
    <location>
        <begin position="379"/>
        <end position="400"/>
    </location>
</feature>
<organism evidence="10 11">
    <name type="scientific">Pseudonocardia aurantiaca</name>
    <dbReference type="NCBI Taxonomy" id="75290"/>
    <lineage>
        <taxon>Bacteria</taxon>
        <taxon>Bacillati</taxon>
        <taxon>Actinomycetota</taxon>
        <taxon>Actinomycetes</taxon>
        <taxon>Pseudonocardiales</taxon>
        <taxon>Pseudonocardiaceae</taxon>
        <taxon>Pseudonocardia</taxon>
    </lineage>
</organism>
<feature type="transmembrane region" description="Helical" evidence="8">
    <location>
        <begin position="640"/>
        <end position="660"/>
    </location>
</feature>
<comment type="caution">
    <text evidence="10">The sequence shown here is derived from an EMBL/GenBank/DDBJ whole genome shotgun (WGS) entry which is preliminary data.</text>
</comment>
<proteinExistence type="inferred from homology"/>
<evidence type="ECO:0000256" key="7">
    <source>
        <dbReference type="SAM" id="MobiDB-lite"/>
    </source>
</evidence>
<dbReference type="Pfam" id="PF03176">
    <property type="entry name" value="MMPL"/>
    <property type="match status" value="2"/>
</dbReference>
<feature type="transmembrane region" description="Helical" evidence="8">
    <location>
        <begin position="681"/>
        <end position="704"/>
    </location>
</feature>
<keyword evidence="5 8" id="KW-1133">Transmembrane helix</keyword>
<keyword evidence="3" id="KW-1003">Cell membrane</keyword>
<evidence type="ECO:0000256" key="2">
    <source>
        <dbReference type="ARBA" id="ARBA00010157"/>
    </source>
</evidence>
<dbReference type="InterPro" id="IPR000731">
    <property type="entry name" value="SSD"/>
</dbReference>
<dbReference type="PANTHER" id="PTHR33406:SF11">
    <property type="entry name" value="MEMBRANE PROTEIN SCO6666-RELATED"/>
    <property type="match status" value="1"/>
</dbReference>
<comment type="subcellular location">
    <subcellularLocation>
        <location evidence="1">Cell membrane</location>
        <topology evidence="1">Multi-pass membrane protein</topology>
    </subcellularLocation>
</comment>